<proteinExistence type="predicted"/>
<evidence type="ECO:0000313" key="1">
    <source>
        <dbReference type="EMBL" id="OBQ42438.1"/>
    </source>
</evidence>
<reference evidence="1 2" key="1">
    <citation type="submission" date="2015-09" db="EMBL/GenBank/DDBJ databases">
        <title>Aphanizomenon flos-aquae WA102.</title>
        <authorList>
            <person name="Driscoll C."/>
        </authorList>
    </citation>
    <scope>NUCLEOTIDE SEQUENCE [LARGE SCALE GENOMIC DNA]</scope>
    <source>
        <strain evidence="1">WA102</strain>
    </source>
</reference>
<dbReference type="AlphaFoldDB" id="A0A1B7WZ95"/>
<sequence length="78" mass="9168">MSRPNEDKVRIQCRLPKDKKAAWDKVLIEAGFFFRQKENIYPMYGEFLEALLDRDPRASSVILKISSKIIEKPLDKLE</sequence>
<accession>A0A1B7WZ95</accession>
<evidence type="ECO:0000313" key="2">
    <source>
        <dbReference type="Proteomes" id="UP000092093"/>
    </source>
</evidence>
<organism evidence="1 2">
    <name type="scientific">Aphanizomenon flos-aquae WA102</name>
    <dbReference type="NCBI Taxonomy" id="1710896"/>
    <lineage>
        <taxon>Bacteria</taxon>
        <taxon>Bacillati</taxon>
        <taxon>Cyanobacteriota</taxon>
        <taxon>Cyanophyceae</taxon>
        <taxon>Nostocales</taxon>
        <taxon>Aphanizomenonaceae</taxon>
        <taxon>Aphanizomenon</taxon>
    </lineage>
</organism>
<dbReference type="Proteomes" id="UP000092093">
    <property type="component" value="Unassembled WGS sequence"/>
</dbReference>
<name>A0A1B7WZ95_APHFL</name>
<comment type="caution">
    <text evidence="1">The sequence shown here is derived from an EMBL/GenBank/DDBJ whole genome shotgun (WGS) entry which is preliminary data.</text>
</comment>
<dbReference type="EMBL" id="LJOW01000105">
    <property type="protein sequence ID" value="OBQ42438.1"/>
    <property type="molecule type" value="Genomic_DNA"/>
</dbReference>
<gene>
    <name evidence="1" type="ORF">AN484_17735</name>
</gene>
<protein>
    <submittedName>
        <fullName evidence="1">Uncharacterized protein</fullName>
    </submittedName>
</protein>